<dbReference type="CDD" id="cd08422">
    <property type="entry name" value="PBP2_CrgA_like"/>
    <property type="match status" value="1"/>
</dbReference>
<dbReference type="STRING" id="1122124.GCA_000423165_01489"/>
<organism evidence="6 7">
    <name type="scientific">Pseudidiomarina sediminum</name>
    <dbReference type="NCBI Taxonomy" id="431675"/>
    <lineage>
        <taxon>Bacteria</taxon>
        <taxon>Pseudomonadati</taxon>
        <taxon>Pseudomonadota</taxon>
        <taxon>Gammaproteobacteria</taxon>
        <taxon>Alteromonadales</taxon>
        <taxon>Idiomarinaceae</taxon>
        <taxon>Pseudidiomarina</taxon>
    </lineage>
</organism>
<accession>A0A432Z3U0</accession>
<evidence type="ECO:0000256" key="4">
    <source>
        <dbReference type="ARBA" id="ARBA00023163"/>
    </source>
</evidence>
<dbReference type="InterPro" id="IPR036390">
    <property type="entry name" value="WH_DNA-bd_sf"/>
</dbReference>
<keyword evidence="2" id="KW-0805">Transcription regulation</keyword>
<dbReference type="Gene3D" id="1.10.10.10">
    <property type="entry name" value="Winged helix-like DNA-binding domain superfamily/Winged helix DNA-binding domain"/>
    <property type="match status" value="1"/>
</dbReference>
<dbReference type="Proteomes" id="UP000287022">
    <property type="component" value="Unassembled WGS sequence"/>
</dbReference>
<dbReference type="Pfam" id="PF00126">
    <property type="entry name" value="HTH_1"/>
    <property type="match status" value="1"/>
</dbReference>
<dbReference type="SUPFAM" id="SSF53850">
    <property type="entry name" value="Periplasmic binding protein-like II"/>
    <property type="match status" value="1"/>
</dbReference>
<dbReference type="FunFam" id="1.10.10.10:FF:000001">
    <property type="entry name" value="LysR family transcriptional regulator"/>
    <property type="match status" value="1"/>
</dbReference>
<evidence type="ECO:0000259" key="5">
    <source>
        <dbReference type="PROSITE" id="PS50931"/>
    </source>
</evidence>
<evidence type="ECO:0000313" key="7">
    <source>
        <dbReference type="Proteomes" id="UP000287022"/>
    </source>
</evidence>
<dbReference type="SUPFAM" id="SSF46785">
    <property type="entry name" value="Winged helix' DNA-binding domain"/>
    <property type="match status" value="1"/>
</dbReference>
<dbReference type="GO" id="GO:0006351">
    <property type="term" value="P:DNA-templated transcription"/>
    <property type="evidence" value="ECO:0007669"/>
    <property type="project" value="TreeGrafter"/>
</dbReference>
<evidence type="ECO:0000256" key="3">
    <source>
        <dbReference type="ARBA" id="ARBA00023125"/>
    </source>
</evidence>
<gene>
    <name evidence="6" type="ORF">CWI80_08295</name>
</gene>
<dbReference type="InterPro" id="IPR005119">
    <property type="entry name" value="LysR_subst-bd"/>
</dbReference>
<name>A0A432Z3U0_9GAMM</name>
<dbReference type="InterPro" id="IPR036388">
    <property type="entry name" value="WH-like_DNA-bd_sf"/>
</dbReference>
<feature type="domain" description="HTH lysR-type" evidence="5">
    <location>
        <begin position="8"/>
        <end position="60"/>
    </location>
</feature>
<dbReference type="PANTHER" id="PTHR30537:SF5">
    <property type="entry name" value="HTH-TYPE TRANSCRIPTIONAL ACTIVATOR TTDR-RELATED"/>
    <property type="match status" value="1"/>
</dbReference>
<dbReference type="EMBL" id="PIQE01000002">
    <property type="protein sequence ID" value="RUO72541.1"/>
    <property type="molecule type" value="Genomic_DNA"/>
</dbReference>
<keyword evidence="7" id="KW-1185">Reference proteome</keyword>
<comment type="similarity">
    <text evidence="1">Belongs to the LysR transcriptional regulatory family.</text>
</comment>
<dbReference type="AlphaFoldDB" id="A0A432Z3U0"/>
<comment type="caution">
    <text evidence="6">The sequence shown here is derived from an EMBL/GenBank/DDBJ whole genome shotgun (WGS) entry which is preliminary data.</text>
</comment>
<dbReference type="GO" id="GO:0003700">
    <property type="term" value="F:DNA-binding transcription factor activity"/>
    <property type="evidence" value="ECO:0007669"/>
    <property type="project" value="InterPro"/>
</dbReference>
<evidence type="ECO:0000256" key="1">
    <source>
        <dbReference type="ARBA" id="ARBA00009437"/>
    </source>
</evidence>
<dbReference type="PROSITE" id="PS50931">
    <property type="entry name" value="HTH_LYSR"/>
    <property type="match status" value="1"/>
</dbReference>
<dbReference type="InterPro" id="IPR058163">
    <property type="entry name" value="LysR-type_TF_proteobact-type"/>
</dbReference>
<proteinExistence type="inferred from homology"/>
<keyword evidence="3" id="KW-0238">DNA-binding</keyword>
<dbReference type="InterPro" id="IPR000847">
    <property type="entry name" value="LysR_HTH_N"/>
</dbReference>
<reference evidence="7" key="1">
    <citation type="journal article" date="2018" name="Front. Microbiol.">
        <title>Genome-Based Analysis Reveals the Taxonomy and Diversity of the Family Idiomarinaceae.</title>
        <authorList>
            <person name="Liu Y."/>
            <person name="Lai Q."/>
            <person name="Shao Z."/>
        </authorList>
    </citation>
    <scope>NUCLEOTIDE SEQUENCE [LARGE SCALE GENOMIC DNA]</scope>
    <source>
        <strain evidence="7">c121</strain>
    </source>
</reference>
<dbReference type="Pfam" id="PF03466">
    <property type="entry name" value="LysR_substrate"/>
    <property type="match status" value="1"/>
</dbReference>
<evidence type="ECO:0000256" key="2">
    <source>
        <dbReference type="ARBA" id="ARBA00023015"/>
    </source>
</evidence>
<dbReference type="PANTHER" id="PTHR30537">
    <property type="entry name" value="HTH-TYPE TRANSCRIPTIONAL REGULATOR"/>
    <property type="match status" value="1"/>
</dbReference>
<sequence length="303" mass="33404">MLDHVTTLRVFHAAAARGSLSAAARHLGMSPAMASKHMNALEARLGAKLLERSTRRLSLTELGETYLQSSQQILRELDDLEADIQARQQHVQGRLNVNAPLSFGTQFITPLIAPLSQRYPLLDVALNLSDAHHDLSQRNWDVTIRVGVLGDSGLRARKLADCPVVLCASPAYWQQHGKPQSLTELAEHNCLSYTLSDAQNQGMWRFGRDGEHRVPVTGSFSANNGDALRIAAEQHLGIIYQPLFIVADALKRGTLETITLNVPNLQLGGIHALFHADQRQPAKVRAFIDYLAEHFAATRFDAS</sequence>
<dbReference type="Gene3D" id="3.40.190.290">
    <property type="match status" value="1"/>
</dbReference>
<dbReference type="GO" id="GO:0043565">
    <property type="term" value="F:sequence-specific DNA binding"/>
    <property type="evidence" value="ECO:0007669"/>
    <property type="project" value="TreeGrafter"/>
</dbReference>
<keyword evidence="4" id="KW-0804">Transcription</keyword>
<evidence type="ECO:0000313" key="6">
    <source>
        <dbReference type="EMBL" id="RUO72541.1"/>
    </source>
</evidence>
<protein>
    <submittedName>
        <fullName evidence="6">LysR family transcriptional regulator</fullName>
    </submittedName>
</protein>
<dbReference type="RefSeq" id="WP_026860277.1">
    <property type="nucleotide sequence ID" value="NZ_PIQE01000002.1"/>
</dbReference>